<evidence type="ECO:0000256" key="1">
    <source>
        <dbReference type="SAM" id="Phobius"/>
    </source>
</evidence>
<dbReference type="EMBL" id="LEPB01000004">
    <property type="protein sequence ID" value="RCA10926.1"/>
    <property type="molecule type" value="Genomic_DNA"/>
</dbReference>
<feature type="transmembrane region" description="Helical" evidence="1">
    <location>
        <begin position="9"/>
        <end position="29"/>
    </location>
</feature>
<reference evidence="2 3" key="1">
    <citation type="submission" date="2015-06" db="EMBL/GenBank/DDBJ databases">
        <title>The Genome Sequence of Enterococcus durans 4EA1.</title>
        <authorList>
            <consortium name="The Broad Institute Genomics Platform"/>
            <consortium name="The Broad Institute Genome Sequencing Center for Infectious Disease"/>
            <person name="Earl A.M."/>
            <person name="Van Tyne D."/>
            <person name="Lebreton F."/>
            <person name="Saavedra J.T."/>
            <person name="Gilmore M.S."/>
            <person name="Manson Mcguire A."/>
            <person name="Clock S."/>
            <person name="Crupain M."/>
            <person name="Rangan U."/>
            <person name="Young S."/>
            <person name="Abouelleil A."/>
            <person name="Cao P."/>
            <person name="Chapman S.B."/>
            <person name="Griggs A."/>
            <person name="Priest M."/>
            <person name="Shea T."/>
            <person name="Wortman J."/>
            <person name="Nusbaum C."/>
            <person name="Birren B."/>
        </authorList>
    </citation>
    <scope>NUCLEOTIDE SEQUENCE [LARGE SCALE GENOMIC DNA]</scope>
    <source>
        <strain evidence="2 3">4EA1</strain>
    </source>
</reference>
<gene>
    <name evidence="2" type="ORF">EA71_01680</name>
</gene>
<sequence length="244" mass="27848">MKKNVKKEYLYTSLIIVIAFFSVSIFYFFNKIKQEDIVKEESKTINIINYSQLDGYYLGFMKNANSDDPKQLVFFRLEKVRTKDAQTPQADITYQAIDPSASENISYDFLTSELNKKAPEKLLDSLAVFGQGPLYWCKTTEISEASKEAAASFYTSKKNDKLSLIISYSGSDEPNLSSFSLAKVNKNKMNDKGIASIKQYLLNPEKNEQSLLSYYGIFELDKAIEMVNQGMFRYIGVRATPIFD</sequence>
<keyword evidence="1" id="KW-1133">Transmembrane helix</keyword>
<proteinExistence type="predicted"/>
<dbReference type="RefSeq" id="WP_113845775.1">
    <property type="nucleotide sequence ID" value="NZ_LEPB01000004.1"/>
</dbReference>
<organism evidence="2 3">
    <name type="scientific">Enterococcus durans</name>
    <dbReference type="NCBI Taxonomy" id="53345"/>
    <lineage>
        <taxon>Bacteria</taxon>
        <taxon>Bacillati</taxon>
        <taxon>Bacillota</taxon>
        <taxon>Bacilli</taxon>
        <taxon>Lactobacillales</taxon>
        <taxon>Enterococcaceae</taxon>
        <taxon>Enterococcus</taxon>
    </lineage>
</organism>
<evidence type="ECO:0000313" key="3">
    <source>
        <dbReference type="Proteomes" id="UP000252797"/>
    </source>
</evidence>
<dbReference type="Proteomes" id="UP000252797">
    <property type="component" value="Unassembled WGS sequence"/>
</dbReference>
<accession>A0A367CEN9</accession>
<protein>
    <submittedName>
        <fullName evidence="2">Uncharacterized protein</fullName>
    </submittedName>
</protein>
<keyword evidence="1" id="KW-0472">Membrane</keyword>
<name>A0A367CEN9_9ENTE</name>
<dbReference type="AlphaFoldDB" id="A0A367CEN9"/>
<evidence type="ECO:0000313" key="2">
    <source>
        <dbReference type="EMBL" id="RCA10926.1"/>
    </source>
</evidence>
<keyword evidence="1" id="KW-0812">Transmembrane</keyword>
<comment type="caution">
    <text evidence="2">The sequence shown here is derived from an EMBL/GenBank/DDBJ whole genome shotgun (WGS) entry which is preliminary data.</text>
</comment>